<dbReference type="SUPFAM" id="SSF55821">
    <property type="entry name" value="YrdC/RibB"/>
    <property type="match status" value="1"/>
</dbReference>
<dbReference type="GO" id="GO:0003725">
    <property type="term" value="F:double-stranded RNA binding"/>
    <property type="evidence" value="ECO:0007669"/>
    <property type="project" value="InterPro"/>
</dbReference>
<dbReference type="Pfam" id="PF17788">
    <property type="entry name" value="HypF_C"/>
    <property type="match status" value="1"/>
</dbReference>
<dbReference type="PROSITE" id="PS51160">
    <property type="entry name" value="ACYLPHOSPHATASE_3"/>
    <property type="match status" value="1"/>
</dbReference>
<comment type="caution">
    <text evidence="12">The sequence shown here is derived from an EMBL/GenBank/DDBJ whole genome shotgun (WGS) entry which is preliminary data.</text>
</comment>
<dbReference type="GO" id="GO:0016874">
    <property type="term" value="F:ligase activity"/>
    <property type="evidence" value="ECO:0007669"/>
    <property type="project" value="UniProtKB-UniRule"/>
</dbReference>
<evidence type="ECO:0000256" key="9">
    <source>
        <dbReference type="PROSITE-ProRule" id="PRU00520"/>
    </source>
</evidence>
<protein>
    <recommendedName>
        <fullName evidence="8">Carbamoyltransferase HypF</fullName>
        <ecNumber evidence="8">6.2.-.-</ecNumber>
    </recommendedName>
</protein>
<evidence type="ECO:0000313" key="13">
    <source>
        <dbReference type="Proteomes" id="UP000467214"/>
    </source>
</evidence>
<evidence type="ECO:0000256" key="5">
    <source>
        <dbReference type="ARBA" id="ARBA00022771"/>
    </source>
</evidence>
<feature type="active site" evidence="9">
    <location>
        <position position="38"/>
    </location>
</feature>
<comment type="similarity">
    <text evidence="2 8">Belongs to the carbamoyltransferase HypF family.</text>
</comment>
<sequence>MTTCRTRLTILGRVQGVGFRPHVWRVVKHHHLAGFVKNTGEGVVIELQGPGETVAACKKALRQNLPPLARLDSLTQETIPPQDECDHFEILSSSGKATHAYVPADMASCPNCLHELFEQGNRRYRYPFINCTDCGPRYSITHALPYDRAETSMAAFTLCPSCHDEYHNPESRRFHAEPNACPACGPRLSLTDRFGQALKGDAIAGSLQVLNMGRSIAMKGLGGFHLVCDANKEEAVRRIRGQKKRQDKPLAVMVLNIASARRLCHISEEEAELLASRERPIVLLRKRHDTDAKLAGVAPGLDSLGVMLPYTPQQWLLFHEALGRPDGHAWREEACDRVWVMTSANPSGEPIVISNREARERLNQLADVFLLHNRNIVARCDDSVLIQDGKQPLFLRRARGYAPDPLPLASTGPSILALGAQHKNTVCVLRGQEAFVSPHVGDLNHPLNCDAMEASAHHLLELTDITPAAIACDLDLSQDSSRLAEEMARHYRVPLFHIQHHQAHIASVLAEHGHTSPALGLALDAFGLGEDGKGWGGELMQVHGGRFELLGQLAPLPLPGGLRAMREPWLMASALLYALGEGQEAQRRFGQRPAWPAIAAQLEKPLQLQNTSSMALWFAAIAGLCGLCEEQRFDNEALQRLEEIAAECAPMLDGWQIKDMQLDLKPVCRQLAGLGSKTGEISGIWHATLAAALADWVHHACAASGINTVVLSGGCCSNRRLMAALLPRLQGAGINALRARQLPPNDGGISLGQAWIARQRLQAQTKG</sequence>
<dbReference type="InterPro" id="IPR036046">
    <property type="entry name" value="Acylphosphatase-like_dom_sf"/>
</dbReference>
<dbReference type="InterPro" id="IPR051060">
    <property type="entry name" value="Carbamoyltrans_HypF-like"/>
</dbReference>
<dbReference type="GO" id="GO:0003998">
    <property type="term" value="F:acylphosphatase activity"/>
    <property type="evidence" value="ECO:0007669"/>
    <property type="project" value="UniProtKB-EC"/>
</dbReference>
<dbReference type="PROSITE" id="PS51163">
    <property type="entry name" value="YRDC"/>
    <property type="match status" value="1"/>
</dbReference>
<evidence type="ECO:0000256" key="3">
    <source>
        <dbReference type="ARBA" id="ARBA00022598"/>
    </source>
</evidence>
<dbReference type="PROSITE" id="PS00150">
    <property type="entry name" value="ACYLPHOSPHATASE_1"/>
    <property type="match status" value="1"/>
</dbReference>
<dbReference type="GO" id="GO:0051604">
    <property type="term" value="P:protein maturation"/>
    <property type="evidence" value="ECO:0007669"/>
    <property type="project" value="TreeGrafter"/>
</dbReference>
<dbReference type="PIRSF" id="PIRSF006256">
    <property type="entry name" value="CMPcnvr_hdrg_mat"/>
    <property type="match status" value="1"/>
</dbReference>
<organism evidence="12 13">
    <name type="scientific">Craterilacuibacter sinensis</name>
    <dbReference type="NCBI Taxonomy" id="2686017"/>
    <lineage>
        <taxon>Bacteria</taxon>
        <taxon>Pseudomonadati</taxon>
        <taxon>Pseudomonadota</taxon>
        <taxon>Betaproteobacteria</taxon>
        <taxon>Neisseriales</taxon>
        <taxon>Neisseriaceae</taxon>
        <taxon>Craterilacuibacter</taxon>
    </lineage>
</organism>
<evidence type="ECO:0000256" key="6">
    <source>
        <dbReference type="ARBA" id="ARBA00022833"/>
    </source>
</evidence>
<dbReference type="EC" id="6.2.-.-" evidence="8"/>
<dbReference type="InterPro" id="IPR017968">
    <property type="entry name" value="Acylphosphatase_CS"/>
</dbReference>
<evidence type="ECO:0000259" key="11">
    <source>
        <dbReference type="PROSITE" id="PS51163"/>
    </source>
</evidence>
<dbReference type="InterPro" id="IPR011125">
    <property type="entry name" value="Znf_HypF"/>
</dbReference>
<keyword evidence="4" id="KW-0479">Metal-binding</keyword>
<comment type="catalytic activity">
    <reaction evidence="9">
        <text>an acyl phosphate + H2O = a carboxylate + phosphate + H(+)</text>
        <dbReference type="Rhea" id="RHEA:14965"/>
        <dbReference type="ChEBI" id="CHEBI:15377"/>
        <dbReference type="ChEBI" id="CHEBI:15378"/>
        <dbReference type="ChEBI" id="CHEBI:29067"/>
        <dbReference type="ChEBI" id="CHEBI:43474"/>
        <dbReference type="ChEBI" id="CHEBI:59918"/>
        <dbReference type="EC" id="3.6.1.7"/>
    </reaction>
</comment>
<feature type="domain" description="Acylphosphatase-like" evidence="10">
    <location>
        <begin position="5"/>
        <end position="92"/>
    </location>
</feature>
<dbReference type="Pfam" id="PF01300">
    <property type="entry name" value="Sua5_yciO_yrdC"/>
    <property type="match status" value="1"/>
</dbReference>
<comment type="pathway">
    <text evidence="1 8">Protein modification; [NiFe] hydrogenase maturation.</text>
</comment>
<dbReference type="RefSeq" id="WP_160795991.1">
    <property type="nucleotide sequence ID" value="NZ_WSSB01000005.1"/>
</dbReference>
<keyword evidence="5" id="KW-0863">Zinc-finger</keyword>
<dbReference type="UniPathway" id="UPA00335"/>
<accession>A0A845BRC8</accession>
<dbReference type="Proteomes" id="UP000467214">
    <property type="component" value="Unassembled WGS sequence"/>
</dbReference>
<evidence type="ECO:0000256" key="2">
    <source>
        <dbReference type="ARBA" id="ARBA00008097"/>
    </source>
</evidence>
<dbReference type="SUPFAM" id="SSF54975">
    <property type="entry name" value="Acylphosphatase/BLUF domain-like"/>
    <property type="match status" value="1"/>
</dbReference>
<keyword evidence="6" id="KW-0862">Zinc</keyword>
<evidence type="ECO:0000256" key="4">
    <source>
        <dbReference type="ARBA" id="ARBA00022723"/>
    </source>
</evidence>
<dbReference type="Pfam" id="PF07503">
    <property type="entry name" value="zf-HYPF"/>
    <property type="match status" value="2"/>
</dbReference>
<evidence type="ECO:0000256" key="1">
    <source>
        <dbReference type="ARBA" id="ARBA00004711"/>
    </source>
</evidence>
<comment type="catalytic activity">
    <reaction evidence="7 8">
        <text>C-terminal L-cysteinyl-[HypE protein] + carbamoyl phosphate + ATP + H2O = C-terminal S-carboxamide-L-cysteinyl-[HypE protein] + AMP + phosphate + diphosphate + H(+)</text>
        <dbReference type="Rhea" id="RHEA:55636"/>
        <dbReference type="Rhea" id="RHEA-COMP:14247"/>
        <dbReference type="Rhea" id="RHEA-COMP:14392"/>
        <dbReference type="ChEBI" id="CHEBI:15377"/>
        <dbReference type="ChEBI" id="CHEBI:15378"/>
        <dbReference type="ChEBI" id="CHEBI:30616"/>
        <dbReference type="ChEBI" id="CHEBI:33019"/>
        <dbReference type="ChEBI" id="CHEBI:43474"/>
        <dbReference type="ChEBI" id="CHEBI:58228"/>
        <dbReference type="ChEBI" id="CHEBI:76913"/>
        <dbReference type="ChEBI" id="CHEBI:139126"/>
        <dbReference type="ChEBI" id="CHEBI:456215"/>
    </reaction>
</comment>
<dbReference type="InterPro" id="IPR017945">
    <property type="entry name" value="DHBP_synth_RibB-like_a/b_dom"/>
</dbReference>
<feature type="active site" evidence="9">
    <location>
        <position position="20"/>
    </location>
</feature>
<name>A0A845BRC8_9NEIS</name>
<dbReference type="EMBL" id="WSSB01000005">
    <property type="protein sequence ID" value="MXR36776.1"/>
    <property type="molecule type" value="Genomic_DNA"/>
</dbReference>
<dbReference type="InterPro" id="IPR055128">
    <property type="entry name" value="HypF_C_2"/>
</dbReference>
<dbReference type="Gene3D" id="3.90.870.50">
    <property type="match status" value="1"/>
</dbReference>
<dbReference type="InterPro" id="IPR041440">
    <property type="entry name" value="HypF_C"/>
</dbReference>
<dbReference type="InterPro" id="IPR004421">
    <property type="entry name" value="Carbamoyltransferase_HypF"/>
</dbReference>
<keyword evidence="13" id="KW-1185">Reference proteome</keyword>
<evidence type="ECO:0000256" key="8">
    <source>
        <dbReference type="PIRNR" id="PIRNR006256"/>
    </source>
</evidence>
<dbReference type="Pfam" id="PF00708">
    <property type="entry name" value="Acylphosphatase"/>
    <property type="match status" value="1"/>
</dbReference>
<dbReference type="AlphaFoldDB" id="A0A845BRC8"/>
<evidence type="ECO:0000313" key="12">
    <source>
        <dbReference type="EMBL" id="MXR36776.1"/>
    </source>
</evidence>
<dbReference type="Gene3D" id="3.30.420.360">
    <property type="match status" value="1"/>
</dbReference>
<dbReference type="PANTHER" id="PTHR42959:SF1">
    <property type="entry name" value="CARBAMOYLTRANSFERASE HYPF"/>
    <property type="match status" value="1"/>
</dbReference>
<dbReference type="Gene3D" id="3.30.420.40">
    <property type="match status" value="1"/>
</dbReference>
<evidence type="ECO:0000259" key="10">
    <source>
        <dbReference type="PROSITE" id="PS51160"/>
    </source>
</evidence>
<reference evidence="12 13" key="1">
    <citation type="submission" date="2019-12" db="EMBL/GenBank/DDBJ databases">
        <title>Neisseriaceae gen. nov. sp. Genome sequencing and assembly.</title>
        <authorList>
            <person name="Liu Z."/>
            <person name="Li A."/>
        </authorList>
    </citation>
    <scope>NUCLEOTIDE SEQUENCE [LARGE SCALE GENOMIC DNA]</scope>
    <source>
        <strain evidence="12 13">B2N2-7</strain>
    </source>
</reference>
<comment type="function">
    <text evidence="8">Involved in the maturation of [NiFe] hydrogenases. Along with HypE, it catalyzes the synthesis of the CN ligands of the active site iron of [NiFe]-hydrogenases. HypF functions as a carbamoyl transferase using carbamoylphosphate as a substrate and transferring the carboxamido moiety in an ATP-dependent reaction to the thiolate of the C-terminal cysteine of HypE yielding a protein-S-carboxamide.</text>
</comment>
<keyword evidence="9" id="KW-0378">Hydrolase</keyword>
<dbReference type="PANTHER" id="PTHR42959">
    <property type="entry name" value="CARBAMOYLTRANSFERASE"/>
    <property type="match status" value="1"/>
</dbReference>
<dbReference type="GO" id="GO:0016743">
    <property type="term" value="F:carboxyl- or carbamoyltransferase activity"/>
    <property type="evidence" value="ECO:0007669"/>
    <property type="project" value="UniProtKB-UniRule"/>
</dbReference>
<proteinExistence type="inferred from homology"/>
<gene>
    <name evidence="12" type="primary">hypF</name>
    <name evidence="12" type="ORF">GQF02_07315</name>
</gene>
<dbReference type="InterPro" id="IPR001792">
    <property type="entry name" value="Acylphosphatase-like_dom"/>
</dbReference>
<keyword evidence="12" id="KW-0808">Transferase</keyword>
<dbReference type="InterPro" id="IPR006070">
    <property type="entry name" value="Sua5-like_dom"/>
</dbReference>
<feature type="domain" description="YrdC-like" evidence="11">
    <location>
        <begin position="200"/>
        <end position="400"/>
    </location>
</feature>
<dbReference type="NCBIfam" id="TIGR00143">
    <property type="entry name" value="hypF"/>
    <property type="match status" value="1"/>
</dbReference>
<keyword evidence="3" id="KW-0436">Ligase</keyword>
<dbReference type="GO" id="GO:0008270">
    <property type="term" value="F:zinc ion binding"/>
    <property type="evidence" value="ECO:0007669"/>
    <property type="project" value="UniProtKB-KW"/>
</dbReference>
<dbReference type="Pfam" id="PF22521">
    <property type="entry name" value="HypF_C_2"/>
    <property type="match status" value="1"/>
</dbReference>
<evidence type="ECO:0000256" key="7">
    <source>
        <dbReference type="ARBA" id="ARBA00048220"/>
    </source>
</evidence>
<dbReference type="Gene3D" id="3.30.110.120">
    <property type="match status" value="1"/>
</dbReference>